<dbReference type="InterPro" id="IPR027266">
    <property type="entry name" value="TrmE/GcvT-like"/>
</dbReference>
<reference evidence="4" key="1">
    <citation type="journal article" date="2014" name="Front. Microbiol.">
        <title>High frequency of phylogenetically diverse reductive dehalogenase-homologous genes in deep subseafloor sedimentary metagenomes.</title>
        <authorList>
            <person name="Kawai M."/>
            <person name="Futagami T."/>
            <person name="Toyoda A."/>
            <person name="Takaki Y."/>
            <person name="Nishi S."/>
            <person name="Hori S."/>
            <person name="Arai W."/>
            <person name="Tsubouchi T."/>
            <person name="Morono Y."/>
            <person name="Uchiyama I."/>
            <person name="Ito T."/>
            <person name="Fujiyama A."/>
            <person name="Inagaki F."/>
            <person name="Takami H."/>
        </authorList>
    </citation>
    <scope>NUCLEOTIDE SEQUENCE</scope>
    <source>
        <strain evidence="4">Expedition CK06-06</strain>
    </source>
</reference>
<evidence type="ECO:0000259" key="2">
    <source>
        <dbReference type="Pfam" id="PF10396"/>
    </source>
</evidence>
<feature type="non-terminal residue" evidence="4">
    <location>
        <position position="1"/>
    </location>
</feature>
<dbReference type="SUPFAM" id="SSF52540">
    <property type="entry name" value="P-loop containing nucleoside triphosphate hydrolases"/>
    <property type="match status" value="1"/>
</dbReference>
<dbReference type="EMBL" id="BARS01024397">
    <property type="protein sequence ID" value="GAG07391.1"/>
    <property type="molecule type" value="Genomic_DNA"/>
</dbReference>
<feature type="domain" description="GTP-binding protein TrmE N-terminal" evidence="2">
    <location>
        <begin position="5"/>
        <end position="125"/>
    </location>
</feature>
<dbReference type="InterPro" id="IPR018948">
    <property type="entry name" value="GTP-bd_TrmE_N"/>
</dbReference>
<accession>X0W3T9</accession>
<feature type="domain" description="G" evidence="1">
    <location>
        <begin position="224"/>
        <end position="265"/>
    </location>
</feature>
<dbReference type="GO" id="GO:0030488">
    <property type="term" value="P:tRNA methylation"/>
    <property type="evidence" value="ECO:0007669"/>
    <property type="project" value="TreeGrafter"/>
</dbReference>
<dbReference type="Pfam" id="PF10396">
    <property type="entry name" value="TrmE_N"/>
    <property type="match status" value="1"/>
</dbReference>
<evidence type="ECO:0000259" key="3">
    <source>
        <dbReference type="Pfam" id="PF12631"/>
    </source>
</evidence>
<feature type="domain" description="MnmE helical" evidence="3">
    <location>
        <begin position="128"/>
        <end position="214"/>
    </location>
</feature>
<dbReference type="InterPro" id="IPR027368">
    <property type="entry name" value="MnmE_dom2"/>
</dbReference>
<feature type="non-terminal residue" evidence="4">
    <location>
        <position position="268"/>
    </location>
</feature>
<dbReference type="GO" id="GO:0005525">
    <property type="term" value="F:GTP binding"/>
    <property type="evidence" value="ECO:0007669"/>
    <property type="project" value="InterPro"/>
</dbReference>
<dbReference type="Gene3D" id="1.20.120.430">
    <property type="entry name" value="tRNA modification GTPase MnmE domain 2"/>
    <property type="match status" value="1"/>
</dbReference>
<dbReference type="Pfam" id="PF01926">
    <property type="entry name" value="MMR_HSR1"/>
    <property type="match status" value="1"/>
</dbReference>
<dbReference type="SUPFAM" id="SSF103025">
    <property type="entry name" value="Folate-binding domain"/>
    <property type="match status" value="1"/>
</dbReference>
<dbReference type="InterPro" id="IPR006073">
    <property type="entry name" value="GTP-bd"/>
</dbReference>
<organism evidence="4">
    <name type="scientific">marine sediment metagenome</name>
    <dbReference type="NCBI Taxonomy" id="412755"/>
    <lineage>
        <taxon>unclassified sequences</taxon>
        <taxon>metagenomes</taxon>
        <taxon>ecological metagenomes</taxon>
    </lineage>
</organism>
<sequence length="268" mass="28535">DLEDTIVAVSSPAGPGQRAILRLSGREALGMADRVFASADGSRPSSWPTYAARPGRLEPPGARLSVPAVAYLMRRPKSYTREDVVEFHVGAWPALAGLLLGGLLRAGARAAEPGEFTCRALLSGRLDLAQAEAVMAVVSASSEAALRAAGDLLRGHLSKGIQNLLDQVRDVLVLVEVDLDFSDQDVEIAPPREVAARISEVRSALADLGRRSRSLETFGGEVRLVLAGWPNVGKSSLFNRLLETDRAMVTPQAGTTRDELRAALHLDG</sequence>
<dbReference type="Gene3D" id="3.30.1360.120">
    <property type="entry name" value="Probable tRNA modification gtpase trme, domain 1"/>
    <property type="match status" value="1"/>
</dbReference>
<protein>
    <recommendedName>
        <fullName evidence="5">GTP-binding protein TrmE N-terminal domain-containing protein</fullName>
    </recommendedName>
</protein>
<comment type="caution">
    <text evidence="4">The sequence shown here is derived from an EMBL/GenBank/DDBJ whole genome shotgun (WGS) entry which is preliminary data.</text>
</comment>
<dbReference type="PANTHER" id="PTHR42714">
    <property type="entry name" value="TRNA MODIFICATION GTPASE GTPBP3"/>
    <property type="match status" value="1"/>
</dbReference>
<dbReference type="InterPro" id="IPR025867">
    <property type="entry name" value="MnmE_helical"/>
</dbReference>
<dbReference type="InterPro" id="IPR027417">
    <property type="entry name" value="P-loop_NTPase"/>
</dbReference>
<evidence type="ECO:0000313" key="4">
    <source>
        <dbReference type="EMBL" id="GAG07391.1"/>
    </source>
</evidence>
<dbReference type="PANTHER" id="PTHR42714:SF2">
    <property type="entry name" value="TRNA MODIFICATION GTPASE GTPBP3, MITOCHONDRIAL"/>
    <property type="match status" value="1"/>
</dbReference>
<dbReference type="Pfam" id="PF12631">
    <property type="entry name" value="MnmE_helical"/>
    <property type="match status" value="1"/>
</dbReference>
<dbReference type="GO" id="GO:0002098">
    <property type="term" value="P:tRNA wobble uridine modification"/>
    <property type="evidence" value="ECO:0007669"/>
    <property type="project" value="TreeGrafter"/>
</dbReference>
<dbReference type="AlphaFoldDB" id="X0W3T9"/>
<evidence type="ECO:0000259" key="1">
    <source>
        <dbReference type="Pfam" id="PF01926"/>
    </source>
</evidence>
<gene>
    <name evidence="4" type="ORF">S01H1_38731</name>
</gene>
<name>X0W3T9_9ZZZZ</name>
<dbReference type="GO" id="GO:0005829">
    <property type="term" value="C:cytosol"/>
    <property type="evidence" value="ECO:0007669"/>
    <property type="project" value="TreeGrafter"/>
</dbReference>
<evidence type="ECO:0008006" key="5">
    <source>
        <dbReference type="Google" id="ProtNLM"/>
    </source>
</evidence>
<proteinExistence type="predicted"/>